<keyword evidence="5" id="KW-0677">Repeat</keyword>
<name>A0AA38FMD6_TAXCH</name>
<dbReference type="InterPro" id="IPR001611">
    <property type="entry name" value="Leu-rich_rpt"/>
</dbReference>
<comment type="subcellular location">
    <subcellularLocation>
        <location evidence="1">Membrane</location>
        <topology evidence="1">Single-pass type I membrane protein</topology>
    </subcellularLocation>
</comment>
<evidence type="ECO:0000256" key="2">
    <source>
        <dbReference type="ARBA" id="ARBA00022614"/>
    </source>
</evidence>
<evidence type="ECO:0000256" key="5">
    <source>
        <dbReference type="ARBA" id="ARBA00022737"/>
    </source>
</evidence>
<dbReference type="InterPro" id="IPR013210">
    <property type="entry name" value="LRR_N_plant-typ"/>
</dbReference>
<dbReference type="EMBL" id="JAHRHJ020000008">
    <property type="protein sequence ID" value="KAH9306494.1"/>
    <property type="molecule type" value="Genomic_DNA"/>
</dbReference>
<evidence type="ECO:0000259" key="9">
    <source>
        <dbReference type="Pfam" id="PF08263"/>
    </source>
</evidence>
<dbReference type="AlphaFoldDB" id="A0AA38FMD6"/>
<dbReference type="PANTHER" id="PTHR48063">
    <property type="entry name" value="LRR RECEPTOR-LIKE KINASE"/>
    <property type="match status" value="1"/>
</dbReference>
<organism evidence="10 11">
    <name type="scientific">Taxus chinensis</name>
    <name type="common">Chinese yew</name>
    <name type="synonym">Taxus wallichiana var. chinensis</name>
    <dbReference type="NCBI Taxonomy" id="29808"/>
    <lineage>
        <taxon>Eukaryota</taxon>
        <taxon>Viridiplantae</taxon>
        <taxon>Streptophyta</taxon>
        <taxon>Embryophyta</taxon>
        <taxon>Tracheophyta</taxon>
        <taxon>Spermatophyta</taxon>
        <taxon>Pinopsida</taxon>
        <taxon>Pinidae</taxon>
        <taxon>Conifers II</taxon>
        <taxon>Cupressales</taxon>
        <taxon>Taxaceae</taxon>
        <taxon>Taxus</taxon>
    </lineage>
</organism>
<evidence type="ECO:0000256" key="6">
    <source>
        <dbReference type="ARBA" id="ARBA00022989"/>
    </source>
</evidence>
<evidence type="ECO:0000256" key="3">
    <source>
        <dbReference type="ARBA" id="ARBA00022692"/>
    </source>
</evidence>
<reference evidence="10 11" key="1">
    <citation type="journal article" date="2021" name="Nat. Plants">
        <title>The Taxus genome provides insights into paclitaxel biosynthesis.</title>
        <authorList>
            <person name="Xiong X."/>
            <person name="Gou J."/>
            <person name="Liao Q."/>
            <person name="Li Y."/>
            <person name="Zhou Q."/>
            <person name="Bi G."/>
            <person name="Li C."/>
            <person name="Du R."/>
            <person name="Wang X."/>
            <person name="Sun T."/>
            <person name="Guo L."/>
            <person name="Liang H."/>
            <person name="Lu P."/>
            <person name="Wu Y."/>
            <person name="Zhang Z."/>
            <person name="Ro D.K."/>
            <person name="Shang Y."/>
            <person name="Huang S."/>
            <person name="Yan J."/>
        </authorList>
    </citation>
    <scope>NUCLEOTIDE SEQUENCE [LARGE SCALE GENOMIC DNA]</scope>
    <source>
        <strain evidence="10">Ta-2019</strain>
    </source>
</reference>
<dbReference type="InterPro" id="IPR046956">
    <property type="entry name" value="RLP23-like"/>
</dbReference>
<keyword evidence="7" id="KW-0472">Membrane</keyword>
<evidence type="ECO:0000313" key="11">
    <source>
        <dbReference type="Proteomes" id="UP000824469"/>
    </source>
</evidence>
<keyword evidence="8" id="KW-0325">Glycoprotein</keyword>
<dbReference type="InterPro" id="IPR032675">
    <property type="entry name" value="LRR_dom_sf"/>
</dbReference>
<proteinExistence type="predicted"/>
<keyword evidence="4" id="KW-0732">Signal</keyword>
<dbReference type="Pfam" id="PF13855">
    <property type="entry name" value="LRR_8"/>
    <property type="match status" value="1"/>
</dbReference>
<accession>A0AA38FMD6</accession>
<gene>
    <name evidence="10" type="ORF">KI387_010898</name>
</gene>
<keyword evidence="2" id="KW-0433">Leucine-rich repeat</keyword>
<evidence type="ECO:0000256" key="8">
    <source>
        <dbReference type="ARBA" id="ARBA00023180"/>
    </source>
</evidence>
<dbReference type="FunFam" id="3.80.10.10:FF:000275">
    <property type="entry name" value="Leucine-rich repeat receptor-like protein kinase"/>
    <property type="match status" value="1"/>
</dbReference>
<keyword evidence="11" id="KW-1185">Reference proteome</keyword>
<dbReference type="Pfam" id="PF08263">
    <property type="entry name" value="LRRNT_2"/>
    <property type="match status" value="1"/>
</dbReference>
<dbReference type="Proteomes" id="UP000824469">
    <property type="component" value="Unassembled WGS sequence"/>
</dbReference>
<dbReference type="SUPFAM" id="SSF52058">
    <property type="entry name" value="L domain-like"/>
    <property type="match status" value="1"/>
</dbReference>
<dbReference type="GO" id="GO:0016020">
    <property type="term" value="C:membrane"/>
    <property type="evidence" value="ECO:0007669"/>
    <property type="project" value="UniProtKB-SubCell"/>
</dbReference>
<keyword evidence="3" id="KW-0812">Transmembrane</keyword>
<evidence type="ECO:0000313" key="10">
    <source>
        <dbReference type="EMBL" id="KAH9306494.1"/>
    </source>
</evidence>
<evidence type="ECO:0000256" key="7">
    <source>
        <dbReference type="ARBA" id="ARBA00023136"/>
    </source>
</evidence>
<keyword evidence="6" id="KW-1133">Transmembrane helix</keyword>
<dbReference type="OMA" id="ANIHCSR"/>
<protein>
    <recommendedName>
        <fullName evidence="9">Leucine-rich repeat-containing N-terminal plant-type domain-containing protein</fullName>
    </recommendedName>
</protein>
<dbReference type="Gene3D" id="3.80.10.10">
    <property type="entry name" value="Ribonuclease Inhibitor"/>
    <property type="match status" value="2"/>
</dbReference>
<dbReference type="Pfam" id="PF00560">
    <property type="entry name" value="LRR_1"/>
    <property type="match status" value="2"/>
</dbReference>
<comment type="caution">
    <text evidence="10">The sequence shown here is derived from an EMBL/GenBank/DDBJ whole genome shotgun (WGS) entry which is preliminary data.</text>
</comment>
<evidence type="ECO:0000256" key="1">
    <source>
        <dbReference type="ARBA" id="ARBA00004479"/>
    </source>
</evidence>
<feature type="domain" description="Leucine-rich repeat-containing N-terminal plant-type" evidence="9">
    <location>
        <begin position="13"/>
        <end position="52"/>
    </location>
</feature>
<feature type="non-terminal residue" evidence="10">
    <location>
        <position position="1"/>
    </location>
</feature>
<evidence type="ECO:0000256" key="4">
    <source>
        <dbReference type="ARBA" id="ARBA00022729"/>
    </source>
</evidence>
<sequence>LCSSGHTNNNGSSSDEQALLALKNSITSDPSKILSTWNANTGFCNWTGISCNKLMRVSAIDLGSLRLTGSISPSLENLTFLERLNISDNSFHGVIPELGHKLSNLKELYLWGNQLSGSVPTSLANCSKLTHLDLGINNLTGTVPLQLGKLTSLERLLLDHNWLTSTRTSPFLTTLVNCSSLQTLYLGYNRLAEDLSPSIGKLSS</sequence>